<keyword evidence="2" id="KW-0614">Plasmid</keyword>
<organism evidence="2 3">
    <name type="scientific">Falsihalocynthiibacter arcticus</name>
    <dbReference type="NCBI Taxonomy" id="1579316"/>
    <lineage>
        <taxon>Bacteria</taxon>
        <taxon>Pseudomonadati</taxon>
        <taxon>Pseudomonadota</taxon>
        <taxon>Alphaproteobacteria</taxon>
        <taxon>Rhodobacterales</taxon>
        <taxon>Roseobacteraceae</taxon>
        <taxon>Falsihalocynthiibacter</taxon>
    </lineage>
</organism>
<protein>
    <recommendedName>
        <fullName evidence="1">Prokaryotic E2 domain-containing protein</fullName>
    </recommendedName>
</protein>
<dbReference type="Pfam" id="PF20298">
    <property type="entry name" value="E2-ntca"/>
    <property type="match status" value="1"/>
</dbReference>
<dbReference type="RefSeq" id="WP_039003176.1">
    <property type="nucleotide sequence ID" value="NZ_CP014328.1"/>
</dbReference>
<dbReference type="EMBL" id="CP014328">
    <property type="protein sequence ID" value="AML53820.1"/>
    <property type="molecule type" value="Genomic_DNA"/>
</dbReference>
<accession>A0A126V6B5</accession>
<geneLocation type="plasmid" evidence="2">
    <name>unnamed</name>
</geneLocation>
<evidence type="ECO:0000313" key="3">
    <source>
        <dbReference type="Proteomes" id="UP000070371"/>
    </source>
</evidence>
<dbReference type="AlphaFoldDB" id="A0A126V6B5"/>
<dbReference type="Proteomes" id="UP000070371">
    <property type="component" value="Plasmid unnamed"/>
</dbReference>
<evidence type="ECO:0000313" key="2">
    <source>
        <dbReference type="EMBL" id="AML53820.1"/>
    </source>
</evidence>
<proteinExistence type="predicted"/>
<dbReference type="KEGG" id="hat:RC74_21445"/>
<reference evidence="2 3" key="1">
    <citation type="submission" date="2016-02" db="EMBL/GenBank/DDBJ databases">
        <title>Complete genome sequence of Halocynthiibacter arcticus PAMC 20958t from arctic marine sediment.</title>
        <authorList>
            <person name="Lee Y.M."/>
            <person name="Baek K."/>
            <person name="Lee H.K."/>
            <person name="Shin S.C."/>
        </authorList>
    </citation>
    <scope>NUCLEOTIDE SEQUENCE [LARGE SCALE GENOMIC DNA]</scope>
    <source>
        <strain evidence="2">PAMC 20958</strain>
        <plasmid evidence="3">Plasmid</plasmid>
    </source>
</reference>
<sequence>MSSIDILFEAKPDWVDVLARKRRVLEVKAHSQKDSGAPGELYFISIETVGADSIKAFETSAHRRLPKCCIERHINDDTSFCLYLNSTRPVFSEQDAWSWWAMLGRYLSNQDFASKHGLWPRDQGLSHGSAANTQIRMEEIAEPLGWKSEVLDSIFRSRGFLYERPLRQHKDKEKGFVNLRNPCPRGCKKLHFPHRNQECKGATCEEICNKSHKAILRASCPNREVIEQLNRLEILRKSQEEQLVKTLLKKGTRCCGSMRNCPLAS</sequence>
<evidence type="ECO:0000259" key="1">
    <source>
        <dbReference type="Pfam" id="PF20298"/>
    </source>
</evidence>
<name>A0A126V6B5_9RHOB</name>
<feature type="domain" description="Prokaryotic E2" evidence="1">
    <location>
        <begin position="21"/>
        <end position="120"/>
    </location>
</feature>
<dbReference type="InterPro" id="IPR046891">
    <property type="entry name" value="E2-ntca"/>
</dbReference>
<gene>
    <name evidence="2" type="ORF">RC74_21445</name>
</gene>
<keyword evidence="3" id="KW-1185">Reference proteome</keyword>